<dbReference type="GO" id="GO:0045493">
    <property type="term" value="P:xylan catabolic process"/>
    <property type="evidence" value="ECO:0007669"/>
    <property type="project" value="UniProtKB-KW"/>
</dbReference>
<dbReference type="FunFam" id="3.20.20.80:FF:000104">
    <property type="entry name" value="Endo-1,4-beta-xylanase A"/>
    <property type="match status" value="1"/>
</dbReference>
<evidence type="ECO:0000313" key="9">
    <source>
        <dbReference type="Proteomes" id="UP000663760"/>
    </source>
</evidence>
<dbReference type="OrthoDB" id="3055998at2759"/>
<keyword evidence="5" id="KW-0119">Carbohydrate metabolism</keyword>
<dbReference type="SMART" id="SM00633">
    <property type="entry name" value="Glyco_10"/>
    <property type="match status" value="1"/>
</dbReference>
<keyword evidence="3" id="KW-0677">Repeat</keyword>
<dbReference type="GO" id="GO:0031176">
    <property type="term" value="F:endo-1,4-beta-xylanase activity"/>
    <property type="evidence" value="ECO:0007669"/>
    <property type="project" value="UniProtKB-ARBA"/>
</dbReference>
<name>A0A7I8KPA5_SPIIN</name>
<protein>
    <recommendedName>
        <fullName evidence="7">GH10 domain-containing protein</fullName>
    </recommendedName>
</protein>
<dbReference type="Proteomes" id="UP000663760">
    <property type="component" value="Chromosome 7"/>
</dbReference>
<dbReference type="AlphaFoldDB" id="A0A7I8KPA5"/>
<dbReference type="PANTHER" id="PTHR31490">
    <property type="entry name" value="GLYCOSYL HYDROLASE"/>
    <property type="match status" value="1"/>
</dbReference>
<dbReference type="PROSITE" id="PS51760">
    <property type="entry name" value="GH10_2"/>
    <property type="match status" value="1"/>
</dbReference>
<sequence>MGDGKILPYRGKVFASTKERRQSWNGIEQEITGRVQRKLAYETTCVVRIFGTVDNADVEATLWVQSPNGREEYICIAKVQASDKEWVHLHGKFLINGSPSRVVIYLEGPPPGTDILAASFDVKRAEKLPRLPPPNFERVLFGENIIKNSSLTEELTNWHPMGACTLKLCSGSPVTLPSLAKQSLGHHLLLSGRYILATGRSEAWMGPAQTITDRLRLHLTYQISAWVRVGAGTGGPQNINVALNVGQRWVNGGQIEVNDGQWYEVSGSFRLEEGVAEVTVYVQGPSPGVDLMVAGLHIFPVDRIGRFEYLKKQTDKVRKRDVVLRFHGPHHRHQPVRVRQTKNSFPFGACISRSILDNEDFVDFFLKNFTWAVFANELKWAHTEPQRGAHNYADADEMLVFCERHGIQVRAHCLFWECEETLPTWVRSLNRSDLVAAIQARAASVLTRYRGRFRHWDVNNEMLHGSLRERLGADLWVHMFQLVHRADPTAALFVNDYHVEDGRDPKSTPEKYARHVLDLQDGGAAVGGVGIQAHVDRPVGPMIAAALDRLAALGLPIWLTEVDVSAADEHVRAEDLEVVLREAYAHPTVGGVMLWGFWETATWREHSHLVDAEGGVNAAGERFLALRREWLTEEEGAVDGAGEFRFRGFHGTYDVEVAAAASGGSQCWSTLVTIVVEEGESTLVIDVHS</sequence>
<evidence type="ECO:0000259" key="7">
    <source>
        <dbReference type="PROSITE" id="PS51760"/>
    </source>
</evidence>
<accession>A0A7I8KPA5</accession>
<dbReference type="Pfam" id="PF02018">
    <property type="entry name" value="CBM_4_9"/>
    <property type="match status" value="2"/>
</dbReference>
<gene>
    <name evidence="8" type="ORF">SI8410_07010111</name>
</gene>
<evidence type="ECO:0000256" key="3">
    <source>
        <dbReference type="ARBA" id="ARBA00022737"/>
    </source>
</evidence>
<dbReference type="PANTHER" id="PTHR31490:SF1">
    <property type="entry name" value="ENDO-1,4-BETA-XYLANASE 1"/>
    <property type="match status" value="1"/>
</dbReference>
<keyword evidence="9" id="KW-1185">Reference proteome</keyword>
<evidence type="ECO:0000256" key="1">
    <source>
        <dbReference type="ARBA" id="ARBA00007495"/>
    </source>
</evidence>
<dbReference type="SUPFAM" id="SSF51445">
    <property type="entry name" value="(Trans)glycosidases"/>
    <property type="match status" value="1"/>
</dbReference>
<dbReference type="InterPro" id="IPR008979">
    <property type="entry name" value="Galactose-bd-like_sf"/>
</dbReference>
<feature type="domain" description="GH10" evidence="7">
    <location>
        <begin position="331"/>
        <end position="626"/>
    </location>
</feature>
<organism evidence="8 9">
    <name type="scientific">Spirodela intermedia</name>
    <name type="common">Intermediate duckweed</name>
    <dbReference type="NCBI Taxonomy" id="51605"/>
    <lineage>
        <taxon>Eukaryota</taxon>
        <taxon>Viridiplantae</taxon>
        <taxon>Streptophyta</taxon>
        <taxon>Embryophyta</taxon>
        <taxon>Tracheophyta</taxon>
        <taxon>Spermatophyta</taxon>
        <taxon>Magnoliopsida</taxon>
        <taxon>Liliopsida</taxon>
        <taxon>Araceae</taxon>
        <taxon>Lemnoideae</taxon>
        <taxon>Spirodela</taxon>
    </lineage>
</organism>
<evidence type="ECO:0000313" key="8">
    <source>
        <dbReference type="EMBL" id="CAA7399441.1"/>
    </source>
</evidence>
<reference evidence="8" key="1">
    <citation type="submission" date="2020-02" db="EMBL/GenBank/DDBJ databases">
        <authorList>
            <person name="Scholz U."/>
            <person name="Mascher M."/>
            <person name="Fiebig A."/>
        </authorList>
    </citation>
    <scope>NUCLEOTIDE SEQUENCE</scope>
</reference>
<evidence type="ECO:0000256" key="5">
    <source>
        <dbReference type="ARBA" id="ARBA00023277"/>
    </source>
</evidence>
<proteinExistence type="inferred from homology"/>
<dbReference type="Pfam" id="PF00331">
    <property type="entry name" value="Glyco_hydro_10"/>
    <property type="match status" value="1"/>
</dbReference>
<evidence type="ECO:0000256" key="6">
    <source>
        <dbReference type="ARBA" id="ARBA00023326"/>
    </source>
</evidence>
<dbReference type="InterPro" id="IPR003305">
    <property type="entry name" value="CenC_carb-bd"/>
</dbReference>
<dbReference type="InterPro" id="IPR017853">
    <property type="entry name" value="GH"/>
</dbReference>
<keyword evidence="2" id="KW-0858">Xylan degradation</keyword>
<dbReference type="Gene3D" id="2.60.120.260">
    <property type="entry name" value="Galactose-binding domain-like"/>
    <property type="match status" value="2"/>
</dbReference>
<keyword evidence="4" id="KW-0378">Hydrolase</keyword>
<evidence type="ECO:0000256" key="2">
    <source>
        <dbReference type="ARBA" id="ARBA00022651"/>
    </source>
</evidence>
<dbReference type="InterPro" id="IPR001000">
    <property type="entry name" value="GH10_dom"/>
</dbReference>
<evidence type="ECO:0000256" key="4">
    <source>
        <dbReference type="ARBA" id="ARBA00022801"/>
    </source>
</evidence>
<dbReference type="InterPro" id="IPR044846">
    <property type="entry name" value="GH10"/>
</dbReference>
<keyword evidence="6" id="KW-0624">Polysaccharide degradation</keyword>
<dbReference type="Gene3D" id="3.20.20.80">
    <property type="entry name" value="Glycosidases"/>
    <property type="match status" value="1"/>
</dbReference>
<dbReference type="EMBL" id="LR746270">
    <property type="protein sequence ID" value="CAA7399441.1"/>
    <property type="molecule type" value="Genomic_DNA"/>
</dbReference>
<comment type="similarity">
    <text evidence="1">Belongs to the glycosyl hydrolase 10 (cellulase F) family.</text>
</comment>
<dbReference type="SUPFAM" id="SSF49785">
    <property type="entry name" value="Galactose-binding domain-like"/>
    <property type="match status" value="2"/>
</dbReference>